<dbReference type="Pfam" id="PF13578">
    <property type="entry name" value="Methyltransf_24"/>
    <property type="match status" value="1"/>
</dbReference>
<dbReference type="InterPro" id="IPR029063">
    <property type="entry name" value="SAM-dependent_MTases_sf"/>
</dbReference>
<dbReference type="Gene3D" id="3.40.50.150">
    <property type="entry name" value="Vaccinia Virus protein VP39"/>
    <property type="match status" value="1"/>
</dbReference>
<evidence type="ECO:0000313" key="1">
    <source>
        <dbReference type="EMBL" id="KKN12338.1"/>
    </source>
</evidence>
<feature type="non-terminal residue" evidence="1">
    <location>
        <position position="191"/>
    </location>
</feature>
<gene>
    <name evidence="1" type="ORF">LCGC14_1017570</name>
</gene>
<dbReference type="EMBL" id="LAZR01004042">
    <property type="protein sequence ID" value="KKN12338.1"/>
    <property type="molecule type" value="Genomic_DNA"/>
</dbReference>
<dbReference type="AlphaFoldDB" id="A0A0F9R4I5"/>
<sequence length="191" mass="22629">MMKLVDCYNKYKCDKGTVSRKSVGHRYDRIYEPVLDSFRANEFDILEIGVLKGNSIKAHLEYAPNARITGVDVFTRVLPQNIPIFNHPNVKWIKHDSTLPVPFIDERFDIIIDDGLHTHTAQRKTFENFFPYLKDDGVYFIEDVWPFDRMGQKEKQHPWLTKHPQDWNDDEYEKLLNAISPFDVTFHDIRE</sequence>
<organism evidence="1">
    <name type="scientific">marine sediment metagenome</name>
    <dbReference type="NCBI Taxonomy" id="412755"/>
    <lineage>
        <taxon>unclassified sequences</taxon>
        <taxon>metagenomes</taxon>
        <taxon>ecological metagenomes</taxon>
    </lineage>
</organism>
<dbReference type="SUPFAM" id="SSF53335">
    <property type="entry name" value="S-adenosyl-L-methionine-dependent methyltransferases"/>
    <property type="match status" value="1"/>
</dbReference>
<dbReference type="CDD" id="cd02440">
    <property type="entry name" value="AdoMet_MTases"/>
    <property type="match status" value="1"/>
</dbReference>
<comment type="caution">
    <text evidence="1">The sequence shown here is derived from an EMBL/GenBank/DDBJ whole genome shotgun (WGS) entry which is preliminary data.</text>
</comment>
<reference evidence="1" key="1">
    <citation type="journal article" date="2015" name="Nature">
        <title>Complex archaea that bridge the gap between prokaryotes and eukaryotes.</title>
        <authorList>
            <person name="Spang A."/>
            <person name="Saw J.H."/>
            <person name="Jorgensen S.L."/>
            <person name="Zaremba-Niedzwiedzka K."/>
            <person name="Martijn J."/>
            <person name="Lind A.E."/>
            <person name="van Eijk R."/>
            <person name="Schleper C."/>
            <person name="Guy L."/>
            <person name="Ettema T.J."/>
        </authorList>
    </citation>
    <scope>NUCLEOTIDE SEQUENCE</scope>
</reference>
<accession>A0A0F9R4I5</accession>
<protein>
    <submittedName>
        <fullName evidence="1">Uncharacterized protein</fullName>
    </submittedName>
</protein>
<proteinExistence type="predicted"/>
<name>A0A0F9R4I5_9ZZZZ</name>